<dbReference type="Proteomes" id="UP000799424">
    <property type="component" value="Unassembled WGS sequence"/>
</dbReference>
<dbReference type="OrthoDB" id="5314997at2759"/>
<proteinExistence type="predicted"/>
<gene>
    <name evidence="1" type="ORF">CC86DRAFT_374015</name>
</gene>
<organism evidence="1 2">
    <name type="scientific">Ophiobolus disseminans</name>
    <dbReference type="NCBI Taxonomy" id="1469910"/>
    <lineage>
        <taxon>Eukaryota</taxon>
        <taxon>Fungi</taxon>
        <taxon>Dikarya</taxon>
        <taxon>Ascomycota</taxon>
        <taxon>Pezizomycotina</taxon>
        <taxon>Dothideomycetes</taxon>
        <taxon>Pleosporomycetidae</taxon>
        <taxon>Pleosporales</taxon>
        <taxon>Pleosporineae</taxon>
        <taxon>Phaeosphaeriaceae</taxon>
        <taxon>Ophiobolus</taxon>
    </lineage>
</organism>
<reference evidence="1" key="1">
    <citation type="journal article" date="2020" name="Stud. Mycol.">
        <title>101 Dothideomycetes genomes: a test case for predicting lifestyles and emergence of pathogens.</title>
        <authorList>
            <person name="Haridas S."/>
            <person name="Albert R."/>
            <person name="Binder M."/>
            <person name="Bloem J."/>
            <person name="Labutti K."/>
            <person name="Salamov A."/>
            <person name="Andreopoulos B."/>
            <person name="Baker S."/>
            <person name="Barry K."/>
            <person name="Bills G."/>
            <person name="Bluhm B."/>
            <person name="Cannon C."/>
            <person name="Castanera R."/>
            <person name="Culley D."/>
            <person name="Daum C."/>
            <person name="Ezra D."/>
            <person name="Gonzalez J."/>
            <person name="Henrissat B."/>
            <person name="Kuo A."/>
            <person name="Liang C."/>
            <person name="Lipzen A."/>
            <person name="Lutzoni F."/>
            <person name="Magnuson J."/>
            <person name="Mondo S."/>
            <person name="Nolan M."/>
            <person name="Ohm R."/>
            <person name="Pangilinan J."/>
            <person name="Park H.-J."/>
            <person name="Ramirez L."/>
            <person name="Alfaro M."/>
            <person name="Sun H."/>
            <person name="Tritt A."/>
            <person name="Yoshinaga Y."/>
            <person name="Zwiers L.-H."/>
            <person name="Turgeon B."/>
            <person name="Goodwin S."/>
            <person name="Spatafora J."/>
            <person name="Crous P."/>
            <person name="Grigoriev I."/>
        </authorList>
    </citation>
    <scope>NUCLEOTIDE SEQUENCE</scope>
    <source>
        <strain evidence="1">CBS 113818</strain>
    </source>
</reference>
<sequence>MPSIESNLQNGFPFLELPLELPQQVYGYTLCSFSLRRDSNTLEEYSHLHAERTIQKRQFLGTINLLLVNKQVYHESF</sequence>
<evidence type="ECO:0000313" key="1">
    <source>
        <dbReference type="EMBL" id="KAF2821150.1"/>
    </source>
</evidence>
<dbReference type="EMBL" id="MU006238">
    <property type="protein sequence ID" value="KAF2821150.1"/>
    <property type="molecule type" value="Genomic_DNA"/>
</dbReference>
<evidence type="ECO:0000313" key="2">
    <source>
        <dbReference type="Proteomes" id="UP000799424"/>
    </source>
</evidence>
<dbReference type="AlphaFoldDB" id="A0A6A6ZJD2"/>
<protein>
    <submittedName>
        <fullName evidence="1">Uncharacterized protein</fullName>
    </submittedName>
</protein>
<name>A0A6A6ZJD2_9PLEO</name>
<accession>A0A6A6ZJD2</accession>
<keyword evidence="2" id="KW-1185">Reference proteome</keyword>